<sequence length="138" mass="14872">MRTLTDAKFRTMGLQGQYYHSLVASPSVAGRQNREFVIGVVDEVPHQAGEILAMLTVADEHKAAFSGRLHGVFSCTRLQAIKYASHSVGYENANATDCPASQYQRFMNGSAVDRRSDPLCPAIDLLSVSGLAAGIISL</sequence>
<dbReference type="Proteomes" id="UP000663918">
    <property type="component" value="Chromosome"/>
</dbReference>
<evidence type="ECO:0000313" key="2">
    <source>
        <dbReference type="Proteomes" id="UP000663918"/>
    </source>
</evidence>
<dbReference type="EMBL" id="CP062222">
    <property type="protein sequence ID" value="QTC92812.1"/>
    <property type="molecule type" value="Genomic_DNA"/>
</dbReference>
<proteinExistence type="predicted"/>
<dbReference type="AlphaFoldDB" id="A0A975C757"/>
<reference evidence="1" key="1">
    <citation type="submission" date="2020-09" db="EMBL/GenBank/DDBJ databases">
        <title>Brevundimonas sp. LVF2 isolated from a puddle in Goettingen, Germany.</title>
        <authorList>
            <person name="Friedrich I."/>
            <person name="Klassen A."/>
            <person name="Hannes N."/>
            <person name="Schneider D."/>
            <person name="Hertel R."/>
            <person name="Daniel R."/>
        </authorList>
    </citation>
    <scope>NUCLEOTIDE SEQUENCE</scope>
    <source>
        <strain evidence="1">LVF2</strain>
    </source>
</reference>
<evidence type="ECO:0000313" key="1">
    <source>
        <dbReference type="EMBL" id="QTC92812.1"/>
    </source>
</evidence>
<protein>
    <submittedName>
        <fullName evidence="1">Uncharacterized protein</fullName>
    </submittedName>
</protein>
<keyword evidence="2" id="KW-1185">Reference proteome</keyword>
<gene>
    <name evidence="1" type="ORF">IFJ75_08190</name>
</gene>
<name>A0A975C757_9CAUL</name>
<dbReference type="RefSeq" id="WP_207932092.1">
    <property type="nucleotide sequence ID" value="NZ_CP062222.1"/>
</dbReference>
<dbReference type="KEGG" id="bgoe:IFJ75_08190"/>
<organism evidence="1 2">
    <name type="scientific">Brevundimonas goettingensis</name>
    <dbReference type="NCBI Taxonomy" id="2774190"/>
    <lineage>
        <taxon>Bacteria</taxon>
        <taxon>Pseudomonadati</taxon>
        <taxon>Pseudomonadota</taxon>
        <taxon>Alphaproteobacteria</taxon>
        <taxon>Caulobacterales</taxon>
        <taxon>Caulobacteraceae</taxon>
        <taxon>Brevundimonas</taxon>
    </lineage>
</organism>
<accession>A0A975C757</accession>